<accession>A0A1M7YYV3</accession>
<evidence type="ECO:0000256" key="1">
    <source>
        <dbReference type="SAM" id="MobiDB-lite"/>
    </source>
</evidence>
<keyword evidence="3" id="KW-1185">Reference proteome</keyword>
<dbReference type="AlphaFoldDB" id="A0A1M7YYV3"/>
<evidence type="ECO:0000313" key="2">
    <source>
        <dbReference type="EMBL" id="SHO57828.1"/>
    </source>
</evidence>
<feature type="compositionally biased region" description="Low complexity" evidence="1">
    <location>
        <begin position="126"/>
        <end position="139"/>
    </location>
</feature>
<evidence type="ECO:0008006" key="4">
    <source>
        <dbReference type="Google" id="ProtNLM"/>
    </source>
</evidence>
<dbReference type="InterPro" id="IPR014859">
    <property type="entry name" value="Phage_TAC_4"/>
</dbReference>
<feature type="region of interest" description="Disordered" evidence="1">
    <location>
        <begin position="125"/>
        <end position="146"/>
    </location>
</feature>
<protein>
    <recommendedName>
        <fullName evidence="4">Tail assembly chaperone</fullName>
    </recommendedName>
</protein>
<proteinExistence type="predicted"/>
<sequence>MREMKAFFTRQKANEGVRLPLTLPDGTKTEHFLLIRGIDSDAFREAEAEAKRQAMQLSMIEDEEEKQQAISDRKLSLVATLVLDWSFEQECSPENVTSFLREAPQIADQVDQLAARRALFFDKRLSSSSGSQPANGSSAKSRPVHG</sequence>
<organism evidence="2 3">
    <name type="scientific">Vibrio quintilis</name>
    <dbReference type="NCBI Taxonomy" id="1117707"/>
    <lineage>
        <taxon>Bacteria</taxon>
        <taxon>Pseudomonadati</taxon>
        <taxon>Pseudomonadota</taxon>
        <taxon>Gammaproteobacteria</taxon>
        <taxon>Vibrionales</taxon>
        <taxon>Vibrionaceae</taxon>
        <taxon>Vibrio</taxon>
    </lineage>
</organism>
<reference evidence="3" key="1">
    <citation type="submission" date="2016-12" db="EMBL/GenBank/DDBJ databases">
        <authorList>
            <person name="Rodrigo-Torres L."/>
            <person name="Arahal R.D."/>
            <person name="Lucena T."/>
        </authorList>
    </citation>
    <scope>NUCLEOTIDE SEQUENCE [LARGE SCALE GENOMIC DNA]</scope>
</reference>
<gene>
    <name evidence="2" type="ORF">VQ7734_03598</name>
</gene>
<dbReference type="STRING" id="1117707.VQ7734_03598"/>
<dbReference type="RefSeq" id="WP_073585163.1">
    <property type="nucleotide sequence ID" value="NZ_AP024897.1"/>
</dbReference>
<evidence type="ECO:0000313" key="3">
    <source>
        <dbReference type="Proteomes" id="UP000184600"/>
    </source>
</evidence>
<dbReference type="OrthoDB" id="7061690at2"/>
<dbReference type="EMBL" id="FRFG01000048">
    <property type="protein sequence ID" value="SHO57828.1"/>
    <property type="molecule type" value="Genomic_DNA"/>
</dbReference>
<dbReference type="Pfam" id="PF08748">
    <property type="entry name" value="Phage_TAC_4"/>
    <property type="match status" value="1"/>
</dbReference>
<dbReference type="Proteomes" id="UP000184600">
    <property type="component" value="Unassembled WGS sequence"/>
</dbReference>
<name>A0A1M7YYV3_9VIBR</name>